<dbReference type="InterPro" id="IPR050351">
    <property type="entry name" value="BphY/WalK/GraS-like"/>
</dbReference>
<evidence type="ECO:0000256" key="4">
    <source>
        <dbReference type="ARBA" id="ARBA00022553"/>
    </source>
</evidence>
<dbReference type="SUPFAM" id="SSF55874">
    <property type="entry name" value="ATPase domain of HSP90 chaperone/DNA topoisomerase II/histidine kinase"/>
    <property type="match status" value="1"/>
</dbReference>
<comment type="caution">
    <text evidence="10">The sequence shown here is derived from an EMBL/GenBank/DDBJ whole genome shotgun (WGS) entry which is preliminary data.</text>
</comment>
<keyword evidence="4" id="KW-0597">Phosphoprotein</keyword>
<keyword evidence="7" id="KW-0902">Two-component regulatory system</keyword>
<dbReference type="GO" id="GO:0000155">
    <property type="term" value="F:phosphorelay sensor kinase activity"/>
    <property type="evidence" value="ECO:0007669"/>
    <property type="project" value="InterPro"/>
</dbReference>
<keyword evidence="6 10" id="KW-0418">Kinase</keyword>
<organism evidence="10 11">
    <name type="scientific">Hornefia porci</name>
    <dbReference type="NCBI Taxonomy" id="2652292"/>
    <lineage>
        <taxon>Bacteria</taxon>
        <taxon>Bacillati</taxon>
        <taxon>Bacillota</taxon>
        <taxon>Clostridia</taxon>
        <taxon>Peptostreptococcales</taxon>
        <taxon>Anaerovoracaceae</taxon>
        <taxon>Hornefia</taxon>
    </lineage>
</organism>
<dbReference type="AlphaFoldDB" id="A0A1Q9JFE8"/>
<name>A0A1Q9JFE8_9FIRM</name>
<gene>
    <name evidence="10" type="ORF">BHK98_02005</name>
</gene>
<proteinExistence type="predicted"/>
<dbReference type="Proteomes" id="UP000187404">
    <property type="component" value="Unassembled WGS sequence"/>
</dbReference>
<evidence type="ECO:0000256" key="5">
    <source>
        <dbReference type="ARBA" id="ARBA00022679"/>
    </source>
</evidence>
<dbReference type="PANTHER" id="PTHR45453:SF1">
    <property type="entry name" value="PHOSPHATE REGULON SENSOR PROTEIN PHOR"/>
    <property type="match status" value="1"/>
</dbReference>
<dbReference type="Pfam" id="PF00512">
    <property type="entry name" value="HisKA"/>
    <property type="match status" value="1"/>
</dbReference>
<dbReference type="PANTHER" id="PTHR45453">
    <property type="entry name" value="PHOSPHATE REGULON SENSOR PROTEIN PHOR"/>
    <property type="match status" value="1"/>
</dbReference>
<dbReference type="Gene3D" id="3.30.565.10">
    <property type="entry name" value="Histidine kinase-like ATPase, C-terminal domain"/>
    <property type="match status" value="1"/>
</dbReference>
<dbReference type="GO" id="GO:0004721">
    <property type="term" value="F:phosphoprotein phosphatase activity"/>
    <property type="evidence" value="ECO:0007669"/>
    <property type="project" value="TreeGrafter"/>
</dbReference>
<dbReference type="STRING" id="1261640.BHK98_02005"/>
<protein>
    <recommendedName>
        <fullName evidence="3">histidine kinase</fullName>
        <ecNumber evidence="3">2.7.13.3</ecNumber>
    </recommendedName>
</protein>
<keyword evidence="5" id="KW-0808">Transferase</keyword>
<evidence type="ECO:0000256" key="7">
    <source>
        <dbReference type="ARBA" id="ARBA00023012"/>
    </source>
</evidence>
<dbReference type="GO" id="GO:0016036">
    <property type="term" value="P:cellular response to phosphate starvation"/>
    <property type="evidence" value="ECO:0007669"/>
    <property type="project" value="TreeGrafter"/>
</dbReference>
<comment type="subcellular location">
    <subcellularLocation>
        <location evidence="2">Membrane</location>
    </subcellularLocation>
</comment>
<dbReference type="OrthoDB" id="9806130at2"/>
<evidence type="ECO:0000256" key="6">
    <source>
        <dbReference type="ARBA" id="ARBA00022777"/>
    </source>
</evidence>
<dbReference type="Pfam" id="PF02518">
    <property type="entry name" value="HATPase_c"/>
    <property type="match status" value="1"/>
</dbReference>
<dbReference type="GO" id="GO:0005886">
    <property type="term" value="C:plasma membrane"/>
    <property type="evidence" value="ECO:0007669"/>
    <property type="project" value="TreeGrafter"/>
</dbReference>
<dbReference type="SUPFAM" id="SSF47384">
    <property type="entry name" value="Homodimeric domain of signal transducing histidine kinase"/>
    <property type="match status" value="1"/>
</dbReference>
<feature type="transmembrane region" description="Helical" evidence="8">
    <location>
        <begin position="12"/>
        <end position="31"/>
    </location>
</feature>
<evidence type="ECO:0000256" key="1">
    <source>
        <dbReference type="ARBA" id="ARBA00000085"/>
    </source>
</evidence>
<sequence length="342" mass="38089">MEIFSEKGARRLVEIIFGILAVGTLLLQLLIRGTASLPVFLVSLLSAAGILLCVYRYLSKQAEIEKEAEILVNSFLDGNTDARIACDEEGQIFRLFQAVNSMAAVLNARAVSEQKEKAALKNTISDISHQLKTPLSALNIYNGLIQNEAEELPVIKELCGSSERELDRIETLVQNLLKMAKLDAGMIVFEKSPENIGDMMRDIELRFACRAKQEQKALILSGDETISLFCDREWILEAIGNIVKNALDHTDRGDAVHIEWRQFASIVQIKVTDNGSGIHPEDLYHIFKRFYRSRYSKDRQGVGLGLPLSKAIIEAHDGTIEVESKLGKGTSFAINFLIPTKL</sequence>
<evidence type="ECO:0000313" key="11">
    <source>
        <dbReference type="Proteomes" id="UP000187404"/>
    </source>
</evidence>
<keyword evidence="8" id="KW-1133">Transmembrane helix</keyword>
<comment type="catalytic activity">
    <reaction evidence="1">
        <text>ATP + protein L-histidine = ADP + protein N-phospho-L-histidine.</text>
        <dbReference type="EC" id="2.7.13.3"/>
    </reaction>
</comment>
<keyword evidence="8" id="KW-0812">Transmembrane</keyword>
<dbReference type="PRINTS" id="PR00344">
    <property type="entry name" value="BCTRLSENSOR"/>
</dbReference>
<dbReference type="InterPro" id="IPR004358">
    <property type="entry name" value="Sig_transdc_His_kin-like_C"/>
</dbReference>
<dbReference type="InterPro" id="IPR036097">
    <property type="entry name" value="HisK_dim/P_sf"/>
</dbReference>
<dbReference type="InterPro" id="IPR003594">
    <property type="entry name" value="HATPase_dom"/>
</dbReference>
<dbReference type="CDD" id="cd00082">
    <property type="entry name" value="HisKA"/>
    <property type="match status" value="1"/>
</dbReference>
<feature type="transmembrane region" description="Helical" evidence="8">
    <location>
        <begin position="37"/>
        <end position="58"/>
    </location>
</feature>
<evidence type="ECO:0000256" key="8">
    <source>
        <dbReference type="SAM" id="Phobius"/>
    </source>
</evidence>
<feature type="domain" description="Histidine kinase" evidence="9">
    <location>
        <begin position="126"/>
        <end position="340"/>
    </location>
</feature>
<dbReference type="EC" id="2.7.13.3" evidence="3"/>
<reference evidence="10 11" key="1">
    <citation type="journal article" date="2016" name="Appl. Environ. Microbiol.">
        <title>Function and Phylogeny of Bacterial Butyryl Coenzyme A:Acetate Transferases and Their Diversity in the Proximal Colon of Swine.</title>
        <authorList>
            <person name="Trachsel J."/>
            <person name="Bayles D.O."/>
            <person name="Looft T."/>
            <person name="Levine U.Y."/>
            <person name="Allen H.K."/>
        </authorList>
    </citation>
    <scope>NUCLEOTIDE SEQUENCE [LARGE SCALE GENOMIC DNA]</scope>
    <source>
        <strain evidence="10 11">68-3-10</strain>
    </source>
</reference>
<dbReference type="EMBL" id="MJIE01000001">
    <property type="protein sequence ID" value="OLR54956.1"/>
    <property type="molecule type" value="Genomic_DNA"/>
</dbReference>
<dbReference type="PROSITE" id="PS50109">
    <property type="entry name" value="HIS_KIN"/>
    <property type="match status" value="1"/>
</dbReference>
<evidence type="ECO:0000259" key="9">
    <source>
        <dbReference type="PROSITE" id="PS50109"/>
    </source>
</evidence>
<dbReference type="InterPro" id="IPR036890">
    <property type="entry name" value="HATPase_C_sf"/>
</dbReference>
<dbReference type="CDD" id="cd00075">
    <property type="entry name" value="HATPase"/>
    <property type="match status" value="1"/>
</dbReference>
<keyword evidence="11" id="KW-1185">Reference proteome</keyword>
<accession>A0A1Q9JFE8</accession>
<dbReference type="RefSeq" id="WP_075711974.1">
    <property type="nucleotide sequence ID" value="NZ_MJIE01000001.1"/>
</dbReference>
<evidence type="ECO:0000256" key="2">
    <source>
        <dbReference type="ARBA" id="ARBA00004370"/>
    </source>
</evidence>
<dbReference type="Gene3D" id="1.10.287.130">
    <property type="match status" value="1"/>
</dbReference>
<evidence type="ECO:0000313" key="10">
    <source>
        <dbReference type="EMBL" id="OLR54956.1"/>
    </source>
</evidence>
<dbReference type="InterPro" id="IPR003661">
    <property type="entry name" value="HisK_dim/P_dom"/>
</dbReference>
<dbReference type="SMART" id="SM00387">
    <property type="entry name" value="HATPase_c"/>
    <property type="match status" value="1"/>
</dbReference>
<dbReference type="SMART" id="SM00388">
    <property type="entry name" value="HisKA"/>
    <property type="match status" value="1"/>
</dbReference>
<dbReference type="InterPro" id="IPR005467">
    <property type="entry name" value="His_kinase_dom"/>
</dbReference>
<keyword evidence="8" id="KW-0472">Membrane</keyword>
<evidence type="ECO:0000256" key="3">
    <source>
        <dbReference type="ARBA" id="ARBA00012438"/>
    </source>
</evidence>